<dbReference type="AlphaFoldDB" id="A0AAC9N6B5"/>
<keyword evidence="4" id="KW-1185">Reference proteome</keyword>
<organism evidence="3 4">
    <name type="scientific">Flavobacterium gilvum</name>
    <dbReference type="NCBI Taxonomy" id="1492737"/>
    <lineage>
        <taxon>Bacteria</taxon>
        <taxon>Pseudomonadati</taxon>
        <taxon>Bacteroidota</taxon>
        <taxon>Flavobacteriia</taxon>
        <taxon>Flavobacteriales</taxon>
        <taxon>Flavobacteriaceae</taxon>
        <taxon>Flavobacterium</taxon>
    </lineage>
</organism>
<sequence length="254" mass="29303">MFPLKKITTSFLLMINCILFAQEVKMATINGGTFVPLYGATVQKPVKVSPFKIDVYPVTNAEYLTFVKKYPEYSRSKIKGLFADKSYLTQWESDFSYGKNNLSNAPVTNVSWFAAKKYCECQGKRLPSMDEWEYVAMADEKRSDARTKEEFNRYILSWYEKPKTYSNPVGQTFKNYWGVYDMHGLVWEWTADFNSIFLSGESRKDKDTDKNLFCGSGSVNATDLMNYAAFMRYAFRGSLKANYTTKNLGFRCAK</sequence>
<dbReference type="PANTHER" id="PTHR23150">
    <property type="entry name" value="SULFATASE MODIFYING FACTOR 1, 2"/>
    <property type="match status" value="1"/>
</dbReference>
<accession>A0AAC9N6B5</accession>
<keyword evidence="1" id="KW-0732">Signal</keyword>
<evidence type="ECO:0000313" key="4">
    <source>
        <dbReference type="Proteomes" id="UP000175968"/>
    </source>
</evidence>
<reference evidence="3 4" key="1">
    <citation type="submission" date="2016-10" db="EMBL/GenBank/DDBJ databases">
        <title>Flavobacterium gilvum sp. nov., isolated from stream water.</title>
        <authorList>
            <person name="Shin S.-K."/>
            <person name="Cho Y.-J."/>
            <person name="Yi H."/>
        </authorList>
    </citation>
    <scope>NUCLEOTIDE SEQUENCE [LARGE SCALE GENOMIC DNA]</scope>
    <source>
        <strain evidence="3 4">EM1308</strain>
    </source>
</reference>
<dbReference type="Pfam" id="PF03781">
    <property type="entry name" value="FGE-sulfatase"/>
    <property type="match status" value="1"/>
</dbReference>
<gene>
    <name evidence="3" type="ORF">EM308_07915</name>
</gene>
<evidence type="ECO:0000256" key="1">
    <source>
        <dbReference type="SAM" id="SignalP"/>
    </source>
</evidence>
<dbReference type="InterPro" id="IPR005532">
    <property type="entry name" value="SUMF_dom"/>
</dbReference>
<proteinExistence type="predicted"/>
<dbReference type="Proteomes" id="UP000175968">
    <property type="component" value="Chromosome"/>
</dbReference>
<dbReference type="SUPFAM" id="SSF56436">
    <property type="entry name" value="C-type lectin-like"/>
    <property type="match status" value="1"/>
</dbReference>
<dbReference type="Gene3D" id="3.90.1580.10">
    <property type="entry name" value="paralog of FGE (formylglycine-generating enzyme)"/>
    <property type="match status" value="1"/>
</dbReference>
<name>A0AAC9N6B5_9FLAO</name>
<dbReference type="RefSeq" id="WP_035637732.1">
    <property type="nucleotide sequence ID" value="NZ_CP017479.1"/>
</dbReference>
<dbReference type="GO" id="GO:0120147">
    <property type="term" value="F:formylglycine-generating oxidase activity"/>
    <property type="evidence" value="ECO:0007669"/>
    <property type="project" value="TreeGrafter"/>
</dbReference>
<feature type="domain" description="Sulfatase-modifying factor enzyme-like" evidence="2">
    <location>
        <begin position="25"/>
        <end position="254"/>
    </location>
</feature>
<dbReference type="InterPro" id="IPR051043">
    <property type="entry name" value="Sulfatase_Mod_Factor_Kinase"/>
</dbReference>
<evidence type="ECO:0000313" key="3">
    <source>
        <dbReference type="EMBL" id="AOW09434.1"/>
    </source>
</evidence>
<dbReference type="InterPro" id="IPR042095">
    <property type="entry name" value="SUMF_sf"/>
</dbReference>
<dbReference type="EMBL" id="CP017479">
    <property type="protein sequence ID" value="AOW09434.1"/>
    <property type="molecule type" value="Genomic_DNA"/>
</dbReference>
<evidence type="ECO:0000259" key="2">
    <source>
        <dbReference type="Pfam" id="PF03781"/>
    </source>
</evidence>
<dbReference type="InterPro" id="IPR016187">
    <property type="entry name" value="CTDL_fold"/>
</dbReference>
<feature type="signal peptide" evidence="1">
    <location>
        <begin position="1"/>
        <end position="21"/>
    </location>
</feature>
<dbReference type="KEGG" id="fgl:EM308_07915"/>
<dbReference type="PANTHER" id="PTHR23150:SF19">
    <property type="entry name" value="FORMYLGLYCINE-GENERATING ENZYME"/>
    <property type="match status" value="1"/>
</dbReference>
<feature type="chain" id="PRO_5042093755" description="Sulfatase-modifying factor enzyme-like domain-containing protein" evidence="1">
    <location>
        <begin position="22"/>
        <end position="254"/>
    </location>
</feature>
<protein>
    <recommendedName>
        <fullName evidence="2">Sulfatase-modifying factor enzyme-like domain-containing protein</fullName>
    </recommendedName>
</protein>